<gene>
    <name evidence="2" type="ORF">RFI_07090</name>
</gene>
<sequence length="378" mass="43250">MEIETEEKDIAHATASNHAQSPFLRLAKEFLRQSLIGKQVRLLCEYQKKSKHSAHAKPHKFAAVFVQQQQYITYNAKYCCCCCCCCFFFPHRNIAVALVRAGLAEVAQHKPHEPKSMAYLELQKAEQEAKKDKKGIYGEEVPFELWDHSEDHDSLTPNVMRRLEEYLRGQKRKVVVDFVFSGDRFKIHVPEQKCLLPFGLANVHCDPYYSQSQVLGFDSGRAAYLYTKRRILQKDVEVELTQVYQKELIPIWFGKVYVDGVDLGLELLQKGLAKVANLQSKSKLRPGSSNTSSVPPGYAEAEAAACKALVGRWESVMARAKQKKEEGMKRDKRGQELTVSVSHIDSAVQFWINTDDGNRALERLEEQMSRLQHRRARD</sequence>
<dbReference type="GO" id="GO:0005829">
    <property type="term" value="C:cytosol"/>
    <property type="evidence" value="ECO:0007669"/>
    <property type="project" value="TreeGrafter"/>
</dbReference>
<dbReference type="Proteomes" id="UP000023152">
    <property type="component" value="Unassembled WGS sequence"/>
</dbReference>
<dbReference type="SUPFAM" id="SSF50199">
    <property type="entry name" value="Staphylococcal nuclease"/>
    <property type="match status" value="2"/>
</dbReference>
<dbReference type="GO" id="GO:0004518">
    <property type="term" value="F:nuclease activity"/>
    <property type="evidence" value="ECO:0007669"/>
    <property type="project" value="TreeGrafter"/>
</dbReference>
<dbReference type="InterPro" id="IPR035437">
    <property type="entry name" value="SNase_OB-fold_sf"/>
</dbReference>
<accession>X6NUQ0</accession>
<comment type="caution">
    <text evidence="2">The sequence shown here is derived from an EMBL/GenBank/DDBJ whole genome shotgun (WGS) entry which is preliminary data.</text>
</comment>
<proteinExistence type="predicted"/>
<feature type="domain" description="TNase-like" evidence="1">
    <location>
        <begin position="170"/>
        <end position="315"/>
    </location>
</feature>
<evidence type="ECO:0000313" key="3">
    <source>
        <dbReference type="Proteomes" id="UP000023152"/>
    </source>
</evidence>
<dbReference type="PANTHER" id="PTHR12302:SF2">
    <property type="entry name" value="STAPHYLOCOCCAL NUCLEASE DOMAIN-CONTAINING PROTEIN 1"/>
    <property type="match status" value="1"/>
</dbReference>
<keyword evidence="3" id="KW-1185">Reference proteome</keyword>
<protein>
    <recommendedName>
        <fullName evidence="1">TNase-like domain-containing protein</fullName>
    </recommendedName>
</protein>
<dbReference type="GO" id="GO:0006402">
    <property type="term" value="P:mRNA catabolic process"/>
    <property type="evidence" value="ECO:0007669"/>
    <property type="project" value="TreeGrafter"/>
</dbReference>
<dbReference type="Gene3D" id="2.40.50.90">
    <property type="match status" value="2"/>
</dbReference>
<name>X6NUQ0_RETFI</name>
<dbReference type="GO" id="GO:0003723">
    <property type="term" value="F:RNA binding"/>
    <property type="evidence" value="ECO:0007669"/>
    <property type="project" value="TreeGrafter"/>
</dbReference>
<dbReference type="Pfam" id="PF00565">
    <property type="entry name" value="SNase"/>
    <property type="match status" value="1"/>
</dbReference>
<dbReference type="SMART" id="SM00318">
    <property type="entry name" value="SNc"/>
    <property type="match status" value="1"/>
</dbReference>
<dbReference type="InterPro" id="IPR016071">
    <property type="entry name" value="Staphylococal_nuclease_OB-fold"/>
</dbReference>
<evidence type="ECO:0000259" key="1">
    <source>
        <dbReference type="SMART" id="SM00318"/>
    </source>
</evidence>
<dbReference type="PANTHER" id="PTHR12302">
    <property type="entry name" value="EBNA2 BINDING PROTEIN P100"/>
    <property type="match status" value="1"/>
</dbReference>
<dbReference type="EMBL" id="ASPP01005710">
    <property type="protein sequence ID" value="ETO30030.1"/>
    <property type="molecule type" value="Genomic_DNA"/>
</dbReference>
<reference evidence="2 3" key="1">
    <citation type="journal article" date="2013" name="Curr. Biol.">
        <title>The Genome of the Foraminiferan Reticulomyxa filosa.</title>
        <authorList>
            <person name="Glockner G."/>
            <person name="Hulsmann N."/>
            <person name="Schleicher M."/>
            <person name="Noegel A.A."/>
            <person name="Eichinger L."/>
            <person name="Gallinger C."/>
            <person name="Pawlowski J."/>
            <person name="Sierra R."/>
            <person name="Euteneuer U."/>
            <person name="Pillet L."/>
            <person name="Moustafa A."/>
            <person name="Platzer M."/>
            <person name="Groth M."/>
            <person name="Szafranski K."/>
            <person name="Schliwa M."/>
        </authorList>
    </citation>
    <scope>NUCLEOTIDE SEQUENCE [LARGE SCALE GENOMIC DNA]</scope>
</reference>
<evidence type="ECO:0000313" key="2">
    <source>
        <dbReference type="EMBL" id="ETO30030.1"/>
    </source>
</evidence>
<dbReference type="OrthoDB" id="10023235at2759"/>
<feature type="non-terminal residue" evidence="2">
    <location>
        <position position="378"/>
    </location>
</feature>
<dbReference type="GO" id="GO:0005634">
    <property type="term" value="C:nucleus"/>
    <property type="evidence" value="ECO:0007669"/>
    <property type="project" value="TreeGrafter"/>
</dbReference>
<dbReference type="AlphaFoldDB" id="X6NUQ0"/>
<organism evidence="2 3">
    <name type="scientific">Reticulomyxa filosa</name>
    <dbReference type="NCBI Taxonomy" id="46433"/>
    <lineage>
        <taxon>Eukaryota</taxon>
        <taxon>Sar</taxon>
        <taxon>Rhizaria</taxon>
        <taxon>Retaria</taxon>
        <taxon>Foraminifera</taxon>
        <taxon>Monothalamids</taxon>
        <taxon>Reticulomyxidae</taxon>
        <taxon>Reticulomyxa</taxon>
    </lineage>
</organism>